<name>A0ABW4P1Y6_9NOCA</name>
<evidence type="ECO:0000313" key="2">
    <source>
        <dbReference type="EMBL" id="MFD1812423.1"/>
    </source>
</evidence>
<protein>
    <submittedName>
        <fullName evidence="2">Uncharacterized protein</fullName>
    </submittedName>
</protein>
<keyword evidence="3" id="KW-1185">Reference proteome</keyword>
<reference evidence="3" key="1">
    <citation type="journal article" date="2019" name="Int. J. Syst. Evol. Microbiol.">
        <title>The Global Catalogue of Microorganisms (GCM) 10K type strain sequencing project: providing services to taxonomists for standard genome sequencing and annotation.</title>
        <authorList>
            <consortium name="The Broad Institute Genomics Platform"/>
            <consortium name="The Broad Institute Genome Sequencing Center for Infectious Disease"/>
            <person name="Wu L."/>
            <person name="Ma J."/>
        </authorList>
    </citation>
    <scope>NUCLEOTIDE SEQUENCE [LARGE SCALE GENOMIC DNA]</scope>
    <source>
        <strain evidence="3">DT72</strain>
    </source>
</reference>
<feature type="region of interest" description="Disordered" evidence="1">
    <location>
        <begin position="1"/>
        <end position="60"/>
    </location>
</feature>
<gene>
    <name evidence="2" type="ORF">ACFSJG_09385</name>
</gene>
<dbReference type="Proteomes" id="UP001597286">
    <property type="component" value="Unassembled WGS sequence"/>
</dbReference>
<proteinExistence type="predicted"/>
<sequence length="107" mass="10805">MGSGKDSAESDKASAAGKGPGKQSGGSGKAEATPLAVGDTVVTKVDPATGEGEQTDGSGVIVDDFGDNLAADDADYGRSWALAKRWAIKLDDGRLVFRSSDEVSRSG</sequence>
<dbReference type="EMBL" id="JBHUFB010000009">
    <property type="protein sequence ID" value="MFD1812423.1"/>
    <property type="molecule type" value="Genomic_DNA"/>
</dbReference>
<evidence type="ECO:0000313" key="3">
    <source>
        <dbReference type="Proteomes" id="UP001597286"/>
    </source>
</evidence>
<feature type="compositionally biased region" description="Basic and acidic residues" evidence="1">
    <location>
        <begin position="1"/>
        <end position="12"/>
    </location>
</feature>
<evidence type="ECO:0000256" key="1">
    <source>
        <dbReference type="SAM" id="MobiDB-lite"/>
    </source>
</evidence>
<feature type="compositionally biased region" description="Gly residues" evidence="1">
    <location>
        <begin position="18"/>
        <end position="28"/>
    </location>
</feature>
<comment type="caution">
    <text evidence="2">The sequence shown here is derived from an EMBL/GenBank/DDBJ whole genome shotgun (WGS) entry which is preliminary data.</text>
</comment>
<accession>A0ABW4P1Y6</accession>
<dbReference type="RefSeq" id="WP_378484928.1">
    <property type="nucleotide sequence ID" value="NZ_JBHUFB010000009.1"/>
</dbReference>
<organism evidence="2 3">
    <name type="scientific">Rhodococcus gannanensis</name>
    <dbReference type="NCBI Taxonomy" id="1960308"/>
    <lineage>
        <taxon>Bacteria</taxon>
        <taxon>Bacillati</taxon>
        <taxon>Actinomycetota</taxon>
        <taxon>Actinomycetes</taxon>
        <taxon>Mycobacteriales</taxon>
        <taxon>Nocardiaceae</taxon>
        <taxon>Rhodococcus</taxon>
    </lineage>
</organism>